<dbReference type="EMBL" id="SNZJ01000022">
    <property type="protein sequence ID" value="TDR50752.1"/>
    <property type="molecule type" value="Genomic_DNA"/>
</dbReference>
<name>A0A4R6ZFF6_9GAMM</name>
<protein>
    <submittedName>
        <fullName evidence="1">Uncharacterized protein DUF1289</fullName>
    </submittedName>
</protein>
<dbReference type="RefSeq" id="WP_133637465.1">
    <property type="nucleotide sequence ID" value="NZ_SNZJ01000022.1"/>
</dbReference>
<sequence>MSDAPVPRPSPCVKRCRLTPEGTYCEGCGRTLDEIGRWARMDESEREAIWQRLAHEGKAEPTQA</sequence>
<dbReference type="AlphaFoldDB" id="A0A4R6ZFF6"/>
<dbReference type="InterPro" id="IPR010710">
    <property type="entry name" value="DUF1289"/>
</dbReference>
<dbReference type="Proteomes" id="UP000295212">
    <property type="component" value="Unassembled WGS sequence"/>
</dbReference>
<dbReference type="PANTHER" id="PTHR35175:SF2">
    <property type="entry name" value="DUF1289 DOMAIN-CONTAINING PROTEIN"/>
    <property type="match status" value="1"/>
</dbReference>
<evidence type="ECO:0000313" key="1">
    <source>
        <dbReference type="EMBL" id="TDR50752.1"/>
    </source>
</evidence>
<dbReference type="PANTHER" id="PTHR35175">
    <property type="entry name" value="DUF1289 DOMAIN-CONTAINING PROTEIN"/>
    <property type="match status" value="1"/>
</dbReference>
<evidence type="ECO:0000313" key="2">
    <source>
        <dbReference type="Proteomes" id="UP000295212"/>
    </source>
</evidence>
<dbReference type="OrthoDB" id="8911262at2"/>
<dbReference type="Pfam" id="PF06945">
    <property type="entry name" value="DUF1289"/>
    <property type="match status" value="1"/>
</dbReference>
<gene>
    <name evidence="1" type="ORF">DFP85_12236</name>
</gene>
<organism evidence="1 2">
    <name type="scientific">Halomonas ventosae</name>
    <dbReference type="NCBI Taxonomy" id="229007"/>
    <lineage>
        <taxon>Bacteria</taxon>
        <taxon>Pseudomonadati</taxon>
        <taxon>Pseudomonadota</taxon>
        <taxon>Gammaproteobacteria</taxon>
        <taxon>Oceanospirillales</taxon>
        <taxon>Halomonadaceae</taxon>
        <taxon>Halomonas</taxon>
    </lineage>
</organism>
<comment type="caution">
    <text evidence="1">The sequence shown here is derived from an EMBL/GenBank/DDBJ whole genome shotgun (WGS) entry which is preliminary data.</text>
</comment>
<reference evidence="1 2" key="1">
    <citation type="submission" date="2019-03" db="EMBL/GenBank/DDBJ databases">
        <title>Genomic Encyclopedia of Type Strains, Phase III (KMG-III): the genomes of soil and plant-associated and newly described type strains.</title>
        <authorList>
            <person name="Whitman W."/>
        </authorList>
    </citation>
    <scope>NUCLEOTIDE SEQUENCE [LARGE SCALE GENOMIC DNA]</scope>
    <source>
        <strain evidence="1 2">CECT 5797</strain>
    </source>
</reference>
<proteinExistence type="predicted"/>
<accession>A0A4R6ZFF6</accession>